<evidence type="ECO:0000313" key="3">
    <source>
        <dbReference type="EnsemblMetazoa" id="CJA18134.1"/>
    </source>
</evidence>
<evidence type="ECO:0000256" key="1">
    <source>
        <dbReference type="SAM" id="MobiDB-lite"/>
    </source>
</evidence>
<proteinExistence type="predicted"/>
<evidence type="ECO:0008006" key="5">
    <source>
        <dbReference type="Google" id="ProtNLM"/>
    </source>
</evidence>
<dbReference type="Proteomes" id="UP000005237">
    <property type="component" value="Unassembled WGS sequence"/>
</dbReference>
<feature type="signal peptide" evidence="2">
    <location>
        <begin position="1"/>
        <end position="18"/>
    </location>
</feature>
<organism evidence="3 4">
    <name type="scientific">Caenorhabditis japonica</name>
    <dbReference type="NCBI Taxonomy" id="281687"/>
    <lineage>
        <taxon>Eukaryota</taxon>
        <taxon>Metazoa</taxon>
        <taxon>Ecdysozoa</taxon>
        <taxon>Nematoda</taxon>
        <taxon>Chromadorea</taxon>
        <taxon>Rhabditida</taxon>
        <taxon>Rhabditina</taxon>
        <taxon>Rhabditomorpha</taxon>
        <taxon>Rhabditoidea</taxon>
        <taxon>Rhabditidae</taxon>
        <taxon>Peloderinae</taxon>
        <taxon>Caenorhabditis</taxon>
    </lineage>
</organism>
<keyword evidence="2" id="KW-0732">Signal</keyword>
<evidence type="ECO:0000313" key="4">
    <source>
        <dbReference type="Proteomes" id="UP000005237"/>
    </source>
</evidence>
<accession>A0A8R1E1F0</accession>
<reference evidence="4" key="1">
    <citation type="submission" date="2010-08" db="EMBL/GenBank/DDBJ databases">
        <authorList>
            <consortium name="Caenorhabditis japonica Sequencing Consortium"/>
            <person name="Wilson R.K."/>
        </authorList>
    </citation>
    <scope>NUCLEOTIDE SEQUENCE [LARGE SCALE GENOMIC DNA]</scope>
    <source>
        <strain evidence="4">DF5081</strain>
    </source>
</reference>
<keyword evidence="4" id="KW-1185">Reference proteome</keyword>
<name>A0A8R1E1F0_CAEJA</name>
<dbReference type="AlphaFoldDB" id="A0A8R1E1F0"/>
<feature type="region of interest" description="Disordered" evidence="1">
    <location>
        <begin position="189"/>
        <end position="215"/>
    </location>
</feature>
<feature type="chain" id="PRO_5035769178" description="Reelin domain-containing protein" evidence="2">
    <location>
        <begin position="19"/>
        <end position="215"/>
    </location>
</feature>
<sequence length="215" mass="23939">MIHLHLLLLSILVPTAVTTDGFKELYETTGFHCYSRDSMRLPRHLHGKPQTTDPPFDLSVLDQNGKKVDSYKVGEIYTVKLEAYVHFRGLMLQPRLCTPSGAIIGSLRGGKFIEDFRFETYGEYPPFNQSGPEQSNSWKACCNGASERGDQNISGGAAVFDERVTGSSQHGARQEASLHDQANKSCQCEARATRSSETRTNPRAARSLDAIDNRW</sequence>
<dbReference type="EnsemblMetazoa" id="CJA18134.1">
    <property type="protein sequence ID" value="CJA18134.1"/>
    <property type="gene ID" value="WBGene00137338"/>
</dbReference>
<protein>
    <recommendedName>
        <fullName evidence="5">Reelin domain-containing protein</fullName>
    </recommendedName>
</protein>
<evidence type="ECO:0000256" key="2">
    <source>
        <dbReference type="SAM" id="SignalP"/>
    </source>
</evidence>
<reference evidence="3" key="2">
    <citation type="submission" date="2022-06" db="UniProtKB">
        <authorList>
            <consortium name="EnsemblMetazoa"/>
        </authorList>
    </citation>
    <scope>IDENTIFICATION</scope>
    <source>
        <strain evidence="3">DF5081</strain>
    </source>
</reference>